<keyword evidence="4" id="KW-0233">DNA recombination</keyword>
<dbReference type="AlphaFoldDB" id="A0A1H8B6H2"/>
<protein>
    <submittedName>
        <fullName evidence="8">Integrase</fullName>
    </submittedName>
</protein>
<evidence type="ECO:0000259" key="7">
    <source>
        <dbReference type="PROSITE" id="PS51900"/>
    </source>
</evidence>
<dbReference type="InterPro" id="IPR053876">
    <property type="entry name" value="Phage_int_M"/>
</dbReference>
<dbReference type="InterPro" id="IPR013762">
    <property type="entry name" value="Integrase-like_cat_sf"/>
</dbReference>
<organism evidence="8 9">
    <name type="scientific">Syntrophus gentianae</name>
    <dbReference type="NCBI Taxonomy" id="43775"/>
    <lineage>
        <taxon>Bacteria</taxon>
        <taxon>Pseudomonadati</taxon>
        <taxon>Thermodesulfobacteriota</taxon>
        <taxon>Syntrophia</taxon>
        <taxon>Syntrophales</taxon>
        <taxon>Syntrophaceae</taxon>
        <taxon>Syntrophus</taxon>
    </lineage>
</organism>
<accession>A0A1H8B6H2</accession>
<dbReference type="GO" id="GO:0003677">
    <property type="term" value="F:DNA binding"/>
    <property type="evidence" value="ECO:0007669"/>
    <property type="project" value="UniProtKB-UniRule"/>
</dbReference>
<evidence type="ECO:0000256" key="4">
    <source>
        <dbReference type="ARBA" id="ARBA00023172"/>
    </source>
</evidence>
<comment type="similarity">
    <text evidence="1">Belongs to the 'phage' integrase family.</text>
</comment>
<dbReference type="InterPro" id="IPR038488">
    <property type="entry name" value="Integrase_DNA-bd_sf"/>
</dbReference>
<evidence type="ECO:0000313" key="8">
    <source>
        <dbReference type="EMBL" id="SEM78521.1"/>
    </source>
</evidence>
<evidence type="ECO:0000256" key="3">
    <source>
        <dbReference type="ARBA" id="ARBA00023125"/>
    </source>
</evidence>
<proteinExistence type="inferred from homology"/>
<feature type="domain" description="Core-binding (CB)" evidence="7">
    <location>
        <begin position="102"/>
        <end position="183"/>
    </location>
</feature>
<dbReference type="PROSITE" id="PS51898">
    <property type="entry name" value="TYR_RECOMBINASE"/>
    <property type="match status" value="1"/>
</dbReference>
<dbReference type="STRING" id="43775.SAMN04489760_14712"/>
<dbReference type="InterPro" id="IPR044068">
    <property type="entry name" value="CB"/>
</dbReference>
<dbReference type="RefSeq" id="WP_093884885.1">
    <property type="nucleotide sequence ID" value="NZ_FOBS01000047.1"/>
</dbReference>
<dbReference type="EMBL" id="FOBS01000047">
    <property type="protein sequence ID" value="SEM78521.1"/>
    <property type="molecule type" value="Genomic_DNA"/>
</dbReference>
<keyword evidence="3 5" id="KW-0238">DNA-binding</keyword>
<dbReference type="PANTHER" id="PTHR30629:SF2">
    <property type="entry name" value="PROPHAGE INTEGRASE INTS-RELATED"/>
    <property type="match status" value="1"/>
</dbReference>
<dbReference type="GO" id="GO:0006310">
    <property type="term" value="P:DNA recombination"/>
    <property type="evidence" value="ECO:0007669"/>
    <property type="project" value="UniProtKB-KW"/>
</dbReference>
<dbReference type="InterPro" id="IPR011010">
    <property type="entry name" value="DNA_brk_join_enz"/>
</dbReference>
<evidence type="ECO:0000259" key="6">
    <source>
        <dbReference type="PROSITE" id="PS51898"/>
    </source>
</evidence>
<name>A0A1H8B6H2_9BACT</name>
<dbReference type="Pfam" id="PF22022">
    <property type="entry name" value="Phage_int_M"/>
    <property type="match status" value="1"/>
</dbReference>
<dbReference type="InterPro" id="IPR010998">
    <property type="entry name" value="Integrase_recombinase_N"/>
</dbReference>
<dbReference type="Gene3D" id="1.10.443.10">
    <property type="entry name" value="Intergrase catalytic core"/>
    <property type="match status" value="1"/>
</dbReference>
<dbReference type="Pfam" id="PF00589">
    <property type="entry name" value="Phage_integrase"/>
    <property type="match status" value="1"/>
</dbReference>
<reference evidence="8 9" key="1">
    <citation type="submission" date="2016-10" db="EMBL/GenBank/DDBJ databases">
        <authorList>
            <person name="de Groot N.N."/>
        </authorList>
    </citation>
    <scope>NUCLEOTIDE SEQUENCE [LARGE SCALE GENOMIC DNA]</scope>
    <source>
        <strain evidence="8 9">DSM 8423</strain>
    </source>
</reference>
<feature type="domain" description="Tyr recombinase" evidence="6">
    <location>
        <begin position="207"/>
        <end position="391"/>
    </location>
</feature>
<evidence type="ECO:0000313" key="9">
    <source>
        <dbReference type="Proteomes" id="UP000198744"/>
    </source>
</evidence>
<keyword evidence="2" id="KW-0229">DNA integration</keyword>
<dbReference type="Gene3D" id="1.10.150.130">
    <property type="match status" value="1"/>
</dbReference>
<gene>
    <name evidence="8" type="ORF">SAMN04489760_14712</name>
</gene>
<dbReference type="InterPro" id="IPR002104">
    <property type="entry name" value="Integrase_catalytic"/>
</dbReference>
<evidence type="ECO:0000256" key="5">
    <source>
        <dbReference type="PROSITE-ProRule" id="PRU01248"/>
    </source>
</evidence>
<dbReference type="InterPro" id="IPR050808">
    <property type="entry name" value="Phage_Integrase"/>
</dbReference>
<evidence type="ECO:0000256" key="1">
    <source>
        <dbReference type="ARBA" id="ARBA00008857"/>
    </source>
</evidence>
<dbReference type="Proteomes" id="UP000198744">
    <property type="component" value="Unassembled WGS sequence"/>
</dbReference>
<sequence>MPKRITPLSEITLRTAKPKEKEYKLFDGGGLFLLVTPSGGKLWHFKYRFDSKERKLTFGPYPEISLSEARQRREEARQQIVHGIDPGAVKKAQKQANTEEKETFEIIAREWHTKFSHTWTPGHSTKILNAITRDLFPWIGTRPIKELKAPELLTTLRRIESRGTLETAHRVRGLMGQIFRYAVATGRAERDPAADLRGALPQPNEKHHAAIIDPKEVTSLLRAIDGYTGHFVVKCALRIAPLVFVRPGELRHAEWAEINLDAATWNIPGHKMKMKEPHLVPLPRQAIEILKDLHPLTGSGRYVFPSARSFARPMSENAILAALRRMGYSKDEMTGHGFRAMARTILDEVLQIRPDFIEHQLAHAVKDPNGRAYNRTAHLAERKKMMQTWADYLDGLKAGAKIIPFKKVVS</sequence>
<dbReference type="PROSITE" id="PS51900">
    <property type="entry name" value="CB"/>
    <property type="match status" value="1"/>
</dbReference>
<dbReference type="CDD" id="cd00801">
    <property type="entry name" value="INT_P4_C"/>
    <property type="match status" value="1"/>
</dbReference>
<dbReference type="SUPFAM" id="SSF56349">
    <property type="entry name" value="DNA breaking-rejoining enzymes"/>
    <property type="match status" value="1"/>
</dbReference>
<dbReference type="OrthoDB" id="9775880at2"/>
<dbReference type="GO" id="GO:0015074">
    <property type="term" value="P:DNA integration"/>
    <property type="evidence" value="ECO:0007669"/>
    <property type="project" value="UniProtKB-KW"/>
</dbReference>
<dbReference type="PANTHER" id="PTHR30629">
    <property type="entry name" value="PROPHAGE INTEGRASE"/>
    <property type="match status" value="1"/>
</dbReference>
<dbReference type="InterPro" id="IPR025166">
    <property type="entry name" value="Integrase_DNA_bind_dom"/>
</dbReference>
<dbReference type="Gene3D" id="3.30.160.390">
    <property type="entry name" value="Integrase, DNA-binding domain"/>
    <property type="match status" value="1"/>
</dbReference>
<evidence type="ECO:0000256" key="2">
    <source>
        <dbReference type="ARBA" id="ARBA00022908"/>
    </source>
</evidence>
<dbReference type="Pfam" id="PF13356">
    <property type="entry name" value="Arm-DNA-bind_3"/>
    <property type="match status" value="1"/>
</dbReference>
<keyword evidence="9" id="KW-1185">Reference proteome</keyword>